<comment type="caution">
    <text evidence="1">The sequence shown here is derived from an EMBL/GenBank/DDBJ whole genome shotgun (WGS) entry which is preliminary data.</text>
</comment>
<organism evidence="1 2">
    <name type="scientific">Nitratireductor basaltis</name>
    <dbReference type="NCBI Taxonomy" id="472175"/>
    <lineage>
        <taxon>Bacteria</taxon>
        <taxon>Pseudomonadati</taxon>
        <taxon>Pseudomonadota</taxon>
        <taxon>Alphaproteobacteria</taxon>
        <taxon>Hyphomicrobiales</taxon>
        <taxon>Phyllobacteriaceae</taxon>
        <taxon>Nitratireductor</taxon>
    </lineage>
</organism>
<dbReference type="Proteomes" id="UP000053675">
    <property type="component" value="Unassembled WGS sequence"/>
</dbReference>
<protein>
    <submittedName>
        <fullName evidence="1">Uncharacterized protein</fullName>
    </submittedName>
</protein>
<gene>
    <name evidence="1" type="ORF">EL18_02084</name>
</gene>
<dbReference type="STRING" id="472175.EL18_02084"/>
<sequence length="89" mass="9756">MADWRYTHPDFTKMEVGVDFADAKSDMLAIVQVNGGSIDPATLIVSTVGKRYARAQAFRALQSALASGELHLDMNMHYALPETDPGFKP</sequence>
<dbReference type="AlphaFoldDB" id="A0A084UDK6"/>
<accession>A0A084UDK6</accession>
<evidence type="ECO:0000313" key="1">
    <source>
        <dbReference type="EMBL" id="KFB11042.1"/>
    </source>
</evidence>
<keyword evidence="2" id="KW-1185">Reference proteome</keyword>
<name>A0A084UDK6_9HYPH</name>
<dbReference type="EMBL" id="JMQM01000001">
    <property type="protein sequence ID" value="KFB11042.1"/>
    <property type="molecule type" value="Genomic_DNA"/>
</dbReference>
<proteinExistence type="predicted"/>
<reference evidence="1 2" key="1">
    <citation type="submission" date="2014-05" db="EMBL/GenBank/DDBJ databases">
        <title>Draft Genome Sequence of Nitratireductor basaltis Strain UMTGB225, A Marine Bacterium Isolated from Green Barrel Tunicate.</title>
        <authorList>
            <person name="Gan H.Y."/>
        </authorList>
    </citation>
    <scope>NUCLEOTIDE SEQUENCE [LARGE SCALE GENOMIC DNA]</scope>
    <source>
        <strain evidence="1 2">UMTGB225</strain>
    </source>
</reference>
<evidence type="ECO:0000313" key="2">
    <source>
        <dbReference type="Proteomes" id="UP000053675"/>
    </source>
</evidence>